<protein>
    <recommendedName>
        <fullName evidence="3">Ankyrin repeat protein</fullName>
    </recommendedName>
</protein>
<dbReference type="Proteomes" id="UP000663862">
    <property type="component" value="Unassembled WGS sequence"/>
</dbReference>
<sequence>MLNNNFFLVTKLNAKSNQSGVEQQTELMYKENTIWTAIFNADKVAIDELIEHDRNVVDTRGAVGECPIHMLFLYGTEAHLDIARDLLIRFPLIA</sequence>
<evidence type="ECO:0000313" key="2">
    <source>
        <dbReference type="Proteomes" id="UP000663862"/>
    </source>
</evidence>
<dbReference type="EMBL" id="CAJOBQ010002195">
    <property type="protein sequence ID" value="CAF4544811.1"/>
    <property type="molecule type" value="Genomic_DNA"/>
</dbReference>
<reference evidence="1" key="1">
    <citation type="submission" date="2021-02" db="EMBL/GenBank/DDBJ databases">
        <authorList>
            <person name="Nowell W R."/>
        </authorList>
    </citation>
    <scope>NUCLEOTIDE SEQUENCE</scope>
</reference>
<proteinExistence type="predicted"/>
<accession>A0A820YAY3</accession>
<evidence type="ECO:0008006" key="3">
    <source>
        <dbReference type="Google" id="ProtNLM"/>
    </source>
</evidence>
<evidence type="ECO:0000313" key="1">
    <source>
        <dbReference type="EMBL" id="CAF4544811.1"/>
    </source>
</evidence>
<feature type="non-terminal residue" evidence="1">
    <location>
        <position position="94"/>
    </location>
</feature>
<organism evidence="1 2">
    <name type="scientific">Rotaria socialis</name>
    <dbReference type="NCBI Taxonomy" id="392032"/>
    <lineage>
        <taxon>Eukaryota</taxon>
        <taxon>Metazoa</taxon>
        <taxon>Spiralia</taxon>
        <taxon>Gnathifera</taxon>
        <taxon>Rotifera</taxon>
        <taxon>Eurotatoria</taxon>
        <taxon>Bdelloidea</taxon>
        <taxon>Philodinida</taxon>
        <taxon>Philodinidae</taxon>
        <taxon>Rotaria</taxon>
    </lineage>
</organism>
<name>A0A820YAY3_9BILA</name>
<comment type="caution">
    <text evidence="1">The sequence shown here is derived from an EMBL/GenBank/DDBJ whole genome shotgun (WGS) entry which is preliminary data.</text>
</comment>
<dbReference type="AlphaFoldDB" id="A0A820YAY3"/>
<gene>
    <name evidence="1" type="ORF">TSG867_LOCUS24236</name>
</gene>